<protein>
    <recommendedName>
        <fullName evidence="5">Leucine-rich repeat domain-containing protein</fullName>
    </recommendedName>
</protein>
<accession>A0A0R2SCR1</accession>
<dbReference type="InterPro" id="IPR001611">
    <property type="entry name" value="Leu-rich_rpt"/>
</dbReference>
<keyword evidence="2" id="KW-0677">Repeat</keyword>
<dbReference type="InterPro" id="IPR025875">
    <property type="entry name" value="Leu-rich_rpt_4"/>
</dbReference>
<dbReference type="EMBL" id="LIBB01000055">
    <property type="protein sequence ID" value="KRO72641.1"/>
    <property type="molecule type" value="Genomic_DNA"/>
</dbReference>
<dbReference type="PROSITE" id="PS51450">
    <property type="entry name" value="LRR"/>
    <property type="match status" value="2"/>
</dbReference>
<reference evidence="3 4" key="1">
    <citation type="submission" date="2015-10" db="EMBL/GenBank/DDBJ databases">
        <title>Metagenome-Assembled Genomes uncover a global brackish microbiome.</title>
        <authorList>
            <person name="Hugerth L.W."/>
            <person name="Larsson J."/>
            <person name="Alneberg J."/>
            <person name="Lindh M.V."/>
            <person name="Legrand C."/>
            <person name="Pinhassi J."/>
            <person name="Andersson A.F."/>
        </authorList>
    </citation>
    <scope>NUCLEOTIDE SEQUENCE [LARGE SCALE GENOMIC DNA]</scope>
    <source>
        <strain evidence="3">BACL4 MAG-120507-bin80</strain>
    </source>
</reference>
<evidence type="ECO:0000313" key="4">
    <source>
        <dbReference type="Proteomes" id="UP000051934"/>
    </source>
</evidence>
<name>A0A0R2SCR1_9GAMM</name>
<gene>
    <name evidence="3" type="ORF">ABR69_12525</name>
</gene>
<comment type="caution">
    <text evidence="3">The sequence shown here is derived from an EMBL/GenBank/DDBJ whole genome shotgun (WGS) entry which is preliminary data.</text>
</comment>
<proteinExistence type="predicted"/>
<dbReference type="Proteomes" id="UP000051934">
    <property type="component" value="Unassembled WGS sequence"/>
</dbReference>
<evidence type="ECO:0008006" key="5">
    <source>
        <dbReference type="Google" id="ProtNLM"/>
    </source>
</evidence>
<dbReference type="PANTHER" id="PTHR46652">
    <property type="entry name" value="LEUCINE-RICH REPEAT AND IQ DOMAIN-CONTAINING PROTEIN 1-RELATED"/>
    <property type="match status" value="1"/>
</dbReference>
<dbReference type="AlphaFoldDB" id="A0A0R2SCR1"/>
<sequence length="185" mass="20438">MSISSLGILMKGSLYCRSSRQWLIALGLTSILTACSNPYTVSINNNAVFDPQDRLYTGEVRNADLQGCINFALRQQKIESEDQLQVLACANSEVTDLANISRLENLRFIDLGKNRISNLTPLERLDRLSGLNLSNNLIEDISPLLRIKTLRSLNLSGNNAIPCQDIAELARRMGANFTPPTACAR</sequence>
<organism evidence="3 4">
    <name type="scientific">OM182 bacterium BACL3 MAG-120507-bin80</name>
    <dbReference type="NCBI Taxonomy" id="1655577"/>
    <lineage>
        <taxon>Bacteria</taxon>
        <taxon>Pseudomonadati</taxon>
        <taxon>Pseudomonadota</taxon>
        <taxon>Gammaproteobacteria</taxon>
        <taxon>OMG group</taxon>
        <taxon>OM182 clade</taxon>
    </lineage>
</organism>
<dbReference type="InterPro" id="IPR050836">
    <property type="entry name" value="SDS22/Internalin_LRR"/>
</dbReference>
<dbReference type="Pfam" id="PF12799">
    <property type="entry name" value="LRR_4"/>
    <property type="match status" value="2"/>
</dbReference>
<evidence type="ECO:0000256" key="2">
    <source>
        <dbReference type="ARBA" id="ARBA00022737"/>
    </source>
</evidence>
<keyword evidence="1" id="KW-0433">Leucine-rich repeat</keyword>
<dbReference type="PANTHER" id="PTHR46652:SF3">
    <property type="entry name" value="LEUCINE-RICH REPEAT-CONTAINING PROTEIN 9"/>
    <property type="match status" value="1"/>
</dbReference>
<dbReference type="Gene3D" id="3.80.10.10">
    <property type="entry name" value="Ribonuclease Inhibitor"/>
    <property type="match status" value="1"/>
</dbReference>
<evidence type="ECO:0000256" key="1">
    <source>
        <dbReference type="ARBA" id="ARBA00022614"/>
    </source>
</evidence>
<dbReference type="InterPro" id="IPR032675">
    <property type="entry name" value="LRR_dom_sf"/>
</dbReference>
<dbReference type="SUPFAM" id="SSF52058">
    <property type="entry name" value="L domain-like"/>
    <property type="match status" value="1"/>
</dbReference>
<evidence type="ECO:0000313" key="3">
    <source>
        <dbReference type="EMBL" id="KRO72641.1"/>
    </source>
</evidence>